<accession>A0A5N5EHW9</accession>
<evidence type="ECO:0000259" key="3">
    <source>
        <dbReference type="Pfam" id="PF00144"/>
    </source>
</evidence>
<keyword evidence="5" id="KW-1185">Reference proteome</keyword>
<dbReference type="InterPro" id="IPR012338">
    <property type="entry name" value="Beta-lactam/transpept-like"/>
</dbReference>
<dbReference type="Pfam" id="PF00144">
    <property type="entry name" value="Beta-lactamase"/>
    <property type="match status" value="1"/>
</dbReference>
<evidence type="ECO:0000313" key="5">
    <source>
        <dbReference type="Proteomes" id="UP000326907"/>
    </source>
</evidence>
<evidence type="ECO:0000256" key="1">
    <source>
        <dbReference type="SAM" id="MobiDB-lite"/>
    </source>
</evidence>
<dbReference type="Proteomes" id="UP000326907">
    <property type="component" value="Unassembled WGS sequence"/>
</dbReference>
<evidence type="ECO:0000256" key="2">
    <source>
        <dbReference type="SAM" id="SignalP"/>
    </source>
</evidence>
<dbReference type="RefSeq" id="WP_151511849.1">
    <property type="nucleotide sequence ID" value="NZ_VYUA01000020.1"/>
</dbReference>
<dbReference type="Gene3D" id="3.40.710.10">
    <property type="entry name" value="DD-peptidase/beta-lactamase superfamily"/>
    <property type="match status" value="1"/>
</dbReference>
<dbReference type="PANTHER" id="PTHR46825:SF7">
    <property type="entry name" value="D-ALANYL-D-ALANINE CARBOXYPEPTIDASE"/>
    <property type="match status" value="1"/>
</dbReference>
<keyword evidence="2" id="KW-0732">Signal</keyword>
<dbReference type="PANTHER" id="PTHR46825">
    <property type="entry name" value="D-ALANYL-D-ALANINE-CARBOXYPEPTIDASE/ENDOPEPTIDASE AMPH"/>
    <property type="match status" value="1"/>
</dbReference>
<feature type="region of interest" description="Disordered" evidence="1">
    <location>
        <begin position="49"/>
        <end position="78"/>
    </location>
</feature>
<feature type="chain" id="PRO_5024897042" evidence="2">
    <location>
        <begin position="28"/>
        <end position="374"/>
    </location>
</feature>
<protein>
    <submittedName>
        <fullName evidence="4">Beta-lactamase family protein</fullName>
    </submittedName>
</protein>
<feature type="compositionally biased region" description="Low complexity" evidence="1">
    <location>
        <begin position="58"/>
        <end position="70"/>
    </location>
</feature>
<organism evidence="4 5">
    <name type="scientific">Streptomyces arboris</name>
    <dbReference type="NCBI Taxonomy" id="2600619"/>
    <lineage>
        <taxon>Bacteria</taxon>
        <taxon>Bacillati</taxon>
        <taxon>Actinomycetota</taxon>
        <taxon>Actinomycetes</taxon>
        <taxon>Kitasatosporales</taxon>
        <taxon>Streptomycetaceae</taxon>
        <taxon>Streptomyces</taxon>
    </lineage>
</organism>
<gene>
    <name evidence="4" type="ORF">F5983_21965</name>
</gene>
<feature type="domain" description="Beta-lactamase-related" evidence="3">
    <location>
        <begin position="46"/>
        <end position="347"/>
    </location>
</feature>
<dbReference type="InterPro" id="IPR050491">
    <property type="entry name" value="AmpC-like"/>
</dbReference>
<comment type="caution">
    <text evidence="4">The sequence shown here is derived from an EMBL/GenBank/DDBJ whole genome shotgun (WGS) entry which is preliminary data.</text>
</comment>
<evidence type="ECO:0000313" key="4">
    <source>
        <dbReference type="EMBL" id="KAB2590446.1"/>
    </source>
</evidence>
<feature type="signal peptide" evidence="2">
    <location>
        <begin position="1"/>
        <end position="27"/>
    </location>
</feature>
<dbReference type="EMBL" id="VYUA01000020">
    <property type="protein sequence ID" value="KAB2590446.1"/>
    <property type="molecule type" value="Genomic_DNA"/>
</dbReference>
<proteinExistence type="predicted"/>
<dbReference type="AlphaFoldDB" id="A0A5N5EHW9"/>
<dbReference type="InterPro" id="IPR001466">
    <property type="entry name" value="Beta-lactam-related"/>
</dbReference>
<sequence length="374" mass="38670">MKLQTLRLSLALGLASALLAFPTAAHAQPAEDHAPTLAALKALQANAGPGAGVHAGDGSTSWTLSTGTGTVNQNRPIQPDERFRAGSQTKTFVAVAVLKLVEQGAFSLDEPIGGLLPGVVTGNGYDDTAITVRHLLQHTSGIPTNGLPLPQAGPDGTYTLAALVKDGLRFAPAAAPGAAFHYSNTNYEILGLLIEKVTGLPVYEAVTTGVIGPLGLTRTSFPAAGDRAVPEPAVHGYRGARIGGFYFWLDGTVYEPSNFYASGAVISTLKDLTAFYRALIGGEVLTPASLAELERTVQPGAPGVEYGLGITAYALSCGGKAWGHNGAVPGYFTQTLVTKDGRHASVVTNAHLVTNVPSAQMMKVLDTALCESRG</sequence>
<dbReference type="SUPFAM" id="SSF56601">
    <property type="entry name" value="beta-lactamase/transpeptidase-like"/>
    <property type="match status" value="1"/>
</dbReference>
<reference evidence="4 5" key="1">
    <citation type="submission" date="2019-09" db="EMBL/GenBank/DDBJ databases">
        <authorList>
            <person name="Liu P."/>
        </authorList>
    </citation>
    <scope>NUCLEOTIDE SEQUENCE [LARGE SCALE GENOMIC DNA]</scope>
    <source>
        <strain evidence="4 5">TRM68085</strain>
    </source>
</reference>
<name>A0A5N5EHW9_9ACTN</name>